<dbReference type="PANTHER" id="PTHR10515">
    <property type="entry name" value="THYMIDINE PHOSPHORYLASE"/>
    <property type="match status" value="1"/>
</dbReference>
<gene>
    <name evidence="12" type="ORF">SAMN02910417_00660</name>
</gene>
<comment type="function">
    <text evidence="2">Catalyzes phosphorolysis of the pyrimidine nucleosides uridine, thymidine and 2'-deoxyuridine with the formation of the corresponding pyrimidine base and ribose-1-phosphate.</text>
</comment>
<dbReference type="SUPFAM" id="SSF54680">
    <property type="entry name" value="Pyrimidine nucleoside phosphorylase C-terminal domain"/>
    <property type="match status" value="1"/>
</dbReference>
<dbReference type="GO" id="GO:0006213">
    <property type="term" value="P:pyrimidine nucleoside metabolic process"/>
    <property type="evidence" value="ECO:0007669"/>
    <property type="project" value="InterPro"/>
</dbReference>
<dbReference type="InterPro" id="IPR018090">
    <property type="entry name" value="Pyrmidine_PPas_bac/euk"/>
</dbReference>
<dbReference type="SUPFAM" id="SSF52418">
    <property type="entry name" value="Nucleoside phosphorylase/phosphoribosyltransferase catalytic domain"/>
    <property type="match status" value="1"/>
</dbReference>
<dbReference type="InterPro" id="IPR017872">
    <property type="entry name" value="Pyrmidine_PPase_CS"/>
</dbReference>
<dbReference type="Pfam" id="PF00591">
    <property type="entry name" value="Glycos_transf_3"/>
    <property type="match status" value="1"/>
</dbReference>
<dbReference type="FunFam" id="3.40.1030.10:FF:000003">
    <property type="entry name" value="Pyrimidine-nucleoside phosphorylase"/>
    <property type="match status" value="1"/>
</dbReference>
<dbReference type="NCBIfam" id="NF004490">
    <property type="entry name" value="PRK05820.1"/>
    <property type="match status" value="1"/>
</dbReference>
<dbReference type="InterPro" id="IPR000053">
    <property type="entry name" value="Thymidine/pyrmidine_PPase"/>
</dbReference>
<dbReference type="Proteomes" id="UP000199228">
    <property type="component" value="Unassembled WGS sequence"/>
</dbReference>
<dbReference type="SUPFAM" id="SSF47648">
    <property type="entry name" value="Nucleoside phosphorylase/phosphoribosyltransferase N-terminal domain"/>
    <property type="match status" value="1"/>
</dbReference>
<dbReference type="Gene3D" id="1.20.970.10">
    <property type="entry name" value="Transferase, Pyrimidine Nucleoside Phosphorylase, Chain C"/>
    <property type="match status" value="1"/>
</dbReference>
<accession>A0A1G6ALW0</accession>
<dbReference type="Gene3D" id="3.90.1170.30">
    <property type="entry name" value="Pyrimidine nucleoside phosphorylase-like, C-terminal domain"/>
    <property type="match status" value="1"/>
</dbReference>
<dbReference type="PANTHER" id="PTHR10515:SF0">
    <property type="entry name" value="THYMIDINE PHOSPHORYLASE"/>
    <property type="match status" value="1"/>
</dbReference>
<name>A0A1G6ALW0_EUBOX</name>
<evidence type="ECO:0000256" key="10">
    <source>
        <dbReference type="ARBA" id="ARBA00048525"/>
    </source>
</evidence>
<evidence type="ECO:0000256" key="9">
    <source>
        <dbReference type="ARBA" id="ARBA00048453"/>
    </source>
</evidence>
<dbReference type="GO" id="GO:0009032">
    <property type="term" value="F:thymidine phosphorylase activity"/>
    <property type="evidence" value="ECO:0007669"/>
    <property type="project" value="TreeGrafter"/>
</dbReference>
<dbReference type="RefSeq" id="WP_090172179.1">
    <property type="nucleotide sequence ID" value="NZ_FMXR01000006.1"/>
</dbReference>
<feature type="domain" description="Pyrimidine nucleoside phosphorylase C-terminal" evidence="11">
    <location>
        <begin position="346"/>
        <end position="419"/>
    </location>
</feature>
<dbReference type="AlphaFoldDB" id="A0A1G6ALW0"/>
<dbReference type="InterPro" id="IPR017459">
    <property type="entry name" value="Glycosyl_Trfase_fam3_N_dom"/>
</dbReference>
<dbReference type="PIRSF" id="PIRSF000478">
    <property type="entry name" value="TP_PyNP"/>
    <property type="match status" value="1"/>
</dbReference>
<sequence length="434" mass="47097">MYRMVDLIEKKKNNNALTKEEIEFVVNGYTKGEIPDYQMSAMLMAVYFCGMDSNELLILTKAMRDSGDVLDLSGIDGVKVDKHSTGGVGDKTSLVLIPIVAACGVPVAKMSGRGLGHTGGTIDKLECFEGFDVNLDAHAFFEQVKRYKMAITGQSGNLAPADKLLYALRDVTGTVNHIALIASSIMSKKLAAGCDAIVLDVTWGSGAFMKTKEQAEQLAKCMVEIGKAAGKETVAVISNMNEPLGYTVGNAVEVQEAIEALKGNGPQDLMEIVFSLAIEMILLAKLATDRKDARRQIDEAIKSGAAFEKLRQLVTIQKGSDTAINNPDELPQAKHRIPLYSKKTGYISKCDALQVGLVSMKLGGGRKSKTDCIDLAVGVTLCKKINDYVKEGDVLAYIHSNYEKNEDILCELESAYEVSDFPTNEEPLIYKIIS</sequence>
<evidence type="ECO:0000259" key="11">
    <source>
        <dbReference type="SMART" id="SM00941"/>
    </source>
</evidence>
<dbReference type="GO" id="GO:0006206">
    <property type="term" value="P:pyrimidine nucleobase metabolic process"/>
    <property type="evidence" value="ECO:0007669"/>
    <property type="project" value="InterPro"/>
</dbReference>
<comment type="subunit">
    <text evidence="4">Homodimer.</text>
</comment>
<comment type="catalytic activity">
    <reaction evidence="1">
        <text>2'-deoxyuridine + phosphate = 2-deoxy-alpha-D-ribose 1-phosphate + uracil</text>
        <dbReference type="Rhea" id="RHEA:22824"/>
        <dbReference type="ChEBI" id="CHEBI:16450"/>
        <dbReference type="ChEBI" id="CHEBI:17568"/>
        <dbReference type="ChEBI" id="CHEBI:43474"/>
        <dbReference type="ChEBI" id="CHEBI:57259"/>
        <dbReference type="EC" id="2.4.2.2"/>
    </reaction>
</comment>
<dbReference type="Gene3D" id="3.40.1030.10">
    <property type="entry name" value="Nucleoside phosphorylase/phosphoribosyltransferase catalytic domain"/>
    <property type="match status" value="1"/>
</dbReference>
<dbReference type="EC" id="2.4.2.2" evidence="5"/>
<evidence type="ECO:0000256" key="4">
    <source>
        <dbReference type="ARBA" id="ARBA00011738"/>
    </source>
</evidence>
<keyword evidence="13" id="KW-1185">Reference proteome</keyword>
<dbReference type="NCBIfam" id="TIGR02644">
    <property type="entry name" value="Y_phosphoryl"/>
    <property type="match status" value="1"/>
</dbReference>
<dbReference type="InterPro" id="IPR035902">
    <property type="entry name" value="Nuc_phospho_transferase"/>
</dbReference>
<keyword evidence="7" id="KW-0328">Glycosyltransferase</keyword>
<evidence type="ECO:0000256" key="2">
    <source>
        <dbReference type="ARBA" id="ARBA00003877"/>
    </source>
</evidence>
<evidence type="ECO:0000313" key="13">
    <source>
        <dbReference type="Proteomes" id="UP000199228"/>
    </source>
</evidence>
<dbReference type="NCBIfam" id="NF004747">
    <property type="entry name" value="PRK06078.1"/>
    <property type="match status" value="1"/>
</dbReference>
<dbReference type="Pfam" id="PF02885">
    <property type="entry name" value="Glycos_trans_3N"/>
    <property type="match status" value="1"/>
</dbReference>
<comment type="catalytic activity">
    <reaction evidence="10">
        <text>thymidine + phosphate = 2-deoxy-alpha-D-ribose 1-phosphate + thymine</text>
        <dbReference type="Rhea" id="RHEA:16037"/>
        <dbReference type="ChEBI" id="CHEBI:17748"/>
        <dbReference type="ChEBI" id="CHEBI:17821"/>
        <dbReference type="ChEBI" id="CHEBI:43474"/>
        <dbReference type="ChEBI" id="CHEBI:57259"/>
        <dbReference type="EC" id="2.4.2.2"/>
    </reaction>
</comment>
<evidence type="ECO:0000313" key="12">
    <source>
        <dbReference type="EMBL" id="SDB09123.1"/>
    </source>
</evidence>
<dbReference type="PROSITE" id="PS00647">
    <property type="entry name" value="THYMID_PHOSPHORYLASE"/>
    <property type="match status" value="1"/>
</dbReference>
<evidence type="ECO:0000256" key="1">
    <source>
        <dbReference type="ARBA" id="ARBA00001066"/>
    </source>
</evidence>
<dbReference type="OrthoDB" id="9763887at2"/>
<comment type="similarity">
    <text evidence="3">Belongs to the thymidine/pyrimidine-nucleoside phosphorylase family.</text>
</comment>
<dbReference type="GO" id="GO:0005829">
    <property type="term" value="C:cytosol"/>
    <property type="evidence" value="ECO:0007669"/>
    <property type="project" value="TreeGrafter"/>
</dbReference>
<dbReference type="STRING" id="1732.SAMN02910417_00660"/>
<dbReference type="InterPro" id="IPR036566">
    <property type="entry name" value="PYNP-like_C_sf"/>
</dbReference>
<evidence type="ECO:0000256" key="7">
    <source>
        <dbReference type="ARBA" id="ARBA00022676"/>
    </source>
</evidence>
<evidence type="ECO:0000256" key="8">
    <source>
        <dbReference type="ARBA" id="ARBA00022679"/>
    </source>
</evidence>
<dbReference type="EMBL" id="FMXR01000006">
    <property type="protein sequence ID" value="SDB09123.1"/>
    <property type="molecule type" value="Genomic_DNA"/>
</dbReference>
<dbReference type="GO" id="GO:0004645">
    <property type="term" value="F:1,4-alpha-oligoglucan phosphorylase activity"/>
    <property type="evidence" value="ECO:0007669"/>
    <property type="project" value="InterPro"/>
</dbReference>
<reference evidence="12 13" key="1">
    <citation type="submission" date="2016-10" db="EMBL/GenBank/DDBJ databases">
        <authorList>
            <person name="de Groot N.N."/>
        </authorList>
    </citation>
    <scope>NUCLEOTIDE SEQUENCE [LARGE SCALE GENOMIC DNA]</scope>
    <source>
        <strain evidence="12 13">DSM 3217</strain>
    </source>
</reference>
<dbReference type="InterPro" id="IPR013102">
    <property type="entry name" value="PYNP_C"/>
</dbReference>
<protein>
    <recommendedName>
        <fullName evidence="6">Pyrimidine-nucleoside phosphorylase</fullName>
        <ecNumber evidence="5">2.4.2.2</ecNumber>
    </recommendedName>
</protein>
<proteinExistence type="inferred from homology"/>
<dbReference type="InterPro" id="IPR000312">
    <property type="entry name" value="Glycosyl_Trfase_fam3"/>
</dbReference>
<evidence type="ECO:0000256" key="6">
    <source>
        <dbReference type="ARBA" id="ARBA00014680"/>
    </source>
</evidence>
<comment type="catalytic activity">
    <reaction evidence="9">
        <text>uridine + phosphate = alpha-D-ribose 1-phosphate + uracil</text>
        <dbReference type="Rhea" id="RHEA:24388"/>
        <dbReference type="ChEBI" id="CHEBI:16704"/>
        <dbReference type="ChEBI" id="CHEBI:17568"/>
        <dbReference type="ChEBI" id="CHEBI:43474"/>
        <dbReference type="ChEBI" id="CHEBI:57720"/>
        <dbReference type="EC" id="2.4.2.2"/>
    </reaction>
</comment>
<evidence type="ECO:0000256" key="5">
    <source>
        <dbReference type="ARBA" id="ARBA00011889"/>
    </source>
</evidence>
<dbReference type="SMART" id="SM00941">
    <property type="entry name" value="PYNP_C"/>
    <property type="match status" value="1"/>
</dbReference>
<dbReference type="Pfam" id="PF07831">
    <property type="entry name" value="PYNP_C"/>
    <property type="match status" value="1"/>
</dbReference>
<dbReference type="InterPro" id="IPR036320">
    <property type="entry name" value="Glycosyl_Trfase_fam3_N_dom_sf"/>
</dbReference>
<evidence type="ECO:0000256" key="3">
    <source>
        <dbReference type="ARBA" id="ARBA00006915"/>
    </source>
</evidence>
<keyword evidence="8" id="KW-0808">Transferase</keyword>
<organism evidence="12 13">
    <name type="scientific">Eubacterium oxidoreducens</name>
    <dbReference type="NCBI Taxonomy" id="1732"/>
    <lineage>
        <taxon>Bacteria</taxon>
        <taxon>Bacillati</taxon>
        <taxon>Bacillota</taxon>
        <taxon>Clostridia</taxon>
        <taxon>Eubacteriales</taxon>
        <taxon>Eubacteriaceae</taxon>
        <taxon>Eubacterium</taxon>
    </lineage>
</organism>